<name>A0ABW8IAW7_9BACI</name>
<dbReference type="Proteomes" id="UP001619911">
    <property type="component" value="Unassembled WGS sequence"/>
</dbReference>
<dbReference type="Pfam" id="PF12773">
    <property type="entry name" value="DZR"/>
    <property type="match status" value="1"/>
</dbReference>
<dbReference type="EMBL" id="JAUIYO010000013">
    <property type="protein sequence ID" value="MFK2826627.1"/>
    <property type="molecule type" value="Genomic_DNA"/>
</dbReference>
<dbReference type="RefSeq" id="WP_404318136.1">
    <property type="nucleotide sequence ID" value="NZ_JAUIYO010000013.1"/>
</dbReference>
<organism evidence="2 3">
    <name type="scientific">Bacillus lumedeiriae</name>
    <dbReference type="NCBI Taxonomy" id="3058829"/>
    <lineage>
        <taxon>Bacteria</taxon>
        <taxon>Bacillati</taxon>
        <taxon>Bacillota</taxon>
        <taxon>Bacilli</taxon>
        <taxon>Bacillales</taxon>
        <taxon>Bacillaceae</taxon>
        <taxon>Bacillus</taxon>
    </lineage>
</organism>
<feature type="domain" description="DZANK-type" evidence="1">
    <location>
        <begin position="105"/>
        <end position="158"/>
    </location>
</feature>
<comment type="caution">
    <text evidence="2">The sequence shown here is derived from an EMBL/GenBank/DDBJ whole genome shotgun (WGS) entry which is preliminary data.</text>
</comment>
<reference evidence="2 3" key="1">
    <citation type="submission" date="2023-07" db="EMBL/GenBank/DDBJ databases">
        <title>Bacillus lucianemedeirus sp. nov, a new species isolated from an immunobiological production facility.</title>
        <authorList>
            <person name="Costa L.V."/>
            <person name="Miranda R.V.S.L."/>
            <person name="Brandao M.L.L."/>
            <person name="Reis C.M.F."/>
            <person name="Frazao A.M."/>
            <person name="Cruz F.V."/>
            <person name="Baio P.V.P."/>
            <person name="Veras J.F.C."/>
            <person name="Ramos J.N."/>
            <person name="Vieira V."/>
        </authorList>
    </citation>
    <scope>NUCLEOTIDE SEQUENCE [LARGE SCALE GENOMIC DNA]</scope>
    <source>
        <strain evidence="2 3">B190/17</strain>
    </source>
</reference>
<evidence type="ECO:0000313" key="3">
    <source>
        <dbReference type="Proteomes" id="UP001619911"/>
    </source>
</evidence>
<protein>
    <submittedName>
        <fullName evidence="2">Zinc ribbon domain-containing protein</fullName>
    </submittedName>
</protein>
<evidence type="ECO:0000259" key="1">
    <source>
        <dbReference type="Pfam" id="PF12773"/>
    </source>
</evidence>
<keyword evidence="3" id="KW-1185">Reference proteome</keyword>
<evidence type="ECO:0000313" key="2">
    <source>
        <dbReference type="EMBL" id="MFK2826627.1"/>
    </source>
</evidence>
<gene>
    <name evidence="2" type="ORF">QYG89_13305</name>
</gene>
<accession>A0ABW8IAW7</accession>
<sequence length="162" mass="17958">MNDLQTKIGSGLNKIQGSLQTGKQKIQSAQEISQYKRLIQETSLERNQILLQLGEDVYKKLRSQEIHLDDWEQKAASLTALDHKIYQARQLIAAANAQSIHSQACPNCESSVTPDDKFCGSCGTKIDFPAEETAIETKVCVHCEEQIPTSSLFCICCGIKTV</sequence>
<dbReference type="InterPro" id="IPR025874">
    <property type="entry name" value="DZR"/>
</dbReference>
<proteinExistence type="predicted"/>